<evidence type="ECO:0000313" key="2">
    <source>
        <dbReference type="EMBL" id="RAZ72622.1"/>
    </source>
</evidence>
<accession>A0A330GMH2</accession>
<gene>
    <name evidence="2" type="ORF">DPM35_27955</name>
</gene>
<keyword evidence="1" id="KW-0472">Membrane</keyword>
<keyword evidence="1" id="KW-0812">Transmembrane</keyword>
<dbReference type="AlphaFoldDB" id="A0A330GMH2"/>
<evidence type="ECO:0000256" key="1">
    <source>
        <dbReference type="SAM" id="Phobius"/>
    </source>
</evidence>
<organism evidence="2 3">
    <name type="scientific">Mesorhizobium atlanticum</name>
    <dbReference type="NCBI Taxonomy" id="2233532"/>
    <lineage>
        <taxon>Bacteria</taxon>
        <taxon>Pseudomonadati</taxon>
        <taxon>Pseudomonadota</taxon>
        <taxon>Alphaproteobacteria</taxon>
        <taxon>Hyphomicrobiales</taxon>
        <taxon>Phyllobacteriaceae</taxon>
        <taxon>Mesorhizobium</taxon>
    </lineage>
</organism>
<proteinExistence type="predicted"/>
<dbReference type="EMBL" id="QMBQ01000010">
    <property type="protein sequence ID" value="RAZ72622.1"/>
    <property type="molecule type" value="Genomic_DNA"/>
</dbReference>
<reference evidence="3" key="1">
    <citation type="submission" date="2018-06" db="EMBL/GenBank/DDBJ databases">
        <authorList>
            <person name="Helene L.C."/>
            <person name="Dall'Agnol R."/>
            <person name="Delamuta J.R."/>
            <person name="Hungria M."/>
        </authorList>
    </citation>
    <scope>NUCLEOTIDE SEQUENCE [LARGE SCALE GENOMIC DNA]</scope>
    <source>
        <strain evidence="3">CNPSo 3140</strain>
    </source>
</reference>
<protein>
    <submittedName>
        <fullName evidence="2">Uncharacterized protein</fullName>
    </submittedName>
</protein>
<sequence length="74" mass="7965">MTYISAKPARQTVETLPANDNNQAALADLSFLDAINNEDEVADLARRAERLGHVTLIIMAIGLAAAPLLYLMLA</sequence>
<keyword evidence="1" id="KW-1133">Transmembrane helix</keyword>
<reference evidence="2 3" key="2">
    <citation type="submission" date="2018-07" db="EMBL/GenBank/DDBJ databases">
        <title>Diversity of Mesorhizobium strains in Brazil.</title>
        <authorList>
            <person name="Helene L.C.F."/>
            <person name="Dall'Agnol R."/>
            <person name="Delamuta J.R.M."/>
            <person name="Hungria M."/>
        </authorList>
    </citation>
    <scope>NUCLEOTIDE SEQUENCE [LARGE SCALE GENOMIC DNA]</scope>
    <source>
        <strain evidence="2 3">CNPSo 3140</strain>
    </source>
</reference>
<evidence type="ECO:0000313" key="3">
    <source>
        <dbReference type="Proteomes" id="UP000251956"/>
    </source>
</evidence>
<feature type="transmembrane region" description="Helical" evidence="1">
    <location>
        <begin position="54"/>
        <end position="73"/>
    </location>
</feature>
<dbReference type="Proteomes" id="UP000251956">
    <property type="component" value="Unassembled WGS sequence"/>
</dbReference>
<keyword evidence="3" id="KW-1185">Reference proteome</keyword>
<name>A0A330GMH2_9HYPH</name>
<comment type="caution">
    <text evidence="2">The sequence shown here is derived from an EMBL/GenBank/DDBJ whole genome shotgun (WGS) entry which is preliminary data.</text>
</comment>